<proteinExistence type="predicted"/>
<accession>A0A9X1Q5C7</accession>
<comment type="caution">
    <text evidence="1">The sequence shown here is derived from an EMBL/GenBank/DDBJ whole genome shotgun (WGS) entry which is preliminary data.</text>
</comment>
<evidence type="ECO:0000313" key="1">
    <source>
        <dbReference type="EMBL" id="MCF1598958.1"/>
    </source>
</evidence>
<dbReference type="AlphaFoldDB" id="A0A9X1Q5C7"/>
<sequence>MLLALQSVMEGDILGVRLTQAQLRNRRPGRGLTVDPRTGELISVQIPQTALD</sequence>
<reference evidence="1" key="1">
    <citation type="submission" date="2022-01" db="EMBL/GenBank/DDBJ databases">
        <title>Draft Genome Sequences of Seven Type Strains of the Genus Streptomyces.</title>
        <authorList>
            <person name="Aziz S."/>
            <person name="Coretto E."/>
            <person name="Chronakova A."/>
            <person name="Sproer C."/>
            <person name="Huber K."/>
            <person name="Nouioui I."/>
            <person name="Gross H."/>
        </authorList>
    </citation>
    <scope>NUCLEOTIDE SEQUENCE</scope>
    <source>
        <strain evidence="1">DSM 103493</strain>
    </source>
</reference>
<name>A0A9X1Q5C7_STRM4</name>
<gene>
    <name evidence="1" type="ORF">L0P92_36220</name>
</gene>
<keyword evidence="2" id="KW-1185">Reference proteome</keyword>
<protein>
    <submittedName>
        <fullName evidence="1">Uncharacterized protein</fullName>
    </submittedName>
</protein>
<evidence type="ECO:0000313" key="2">
    <source>
        <dbReference type="Proteomes" id="UP001139384"/>
    </source>
</evidence>
<dbReference type="EMBL" id="JAKEIP010000257">
    <property type="protein sequence ID" value="MCF1598958.1"/>
    <property type="molecule type" value="Genomic_DNA"/>
</dbReference>
<dbReference type="RefSeq" id="WP_234767304.1">
    <property type="nucleotide sequence ID" value="NZ_JAKEIP010000257.1"/>
</dbReference>
<organism evidence="1 2">
    <name type="scientific">Streptomyces muensis</name>
    <dbReference type="NCBI Taxonomy" id="1077944"/>
    <lineage>
        <taxon>Bacteria</taxon>
        <taxon>Bacillati</taxon>
        <taxon>Actinomycetota</taxon>
        <taxon>Actinomycetes</taxon>
        <taxon>Kitasatosporales</taxon>
        <taxon>Streptomycetaceae</taxon>
        <taxon>Streptomyces</taxon>
    </lineage>
</organism>
<dbReference type="Proteomes" id="UP001139384">
    <property type="component" value="Unassembled WGS sequence"/>
</dbReference>